<evidence type="ECO:0008006" key="4">
    <source>
        <dbReference type="Google" id="ProtNLM"/>
    </source>
</evidence>
<evidence type="ECO:0000313" key="2">
    <source>
        <dbReference type="EMBL" id="MBC5643680.1"/>
    </source>
</evidence>
<evidence type="ECO:0000313" key="3">
    <source>
        <dbReference type="Proteomes" id="UP000644010"/>
    </source>
</evidence>
<accession>A0ABR7E1Q0</accession>
<feature type="transmembrane region" description="Helical" evidence="1">
    <location>
        <begin position="233"/>
        <end position="251"/>
    </location>
</feature>
<dbReference type="EMBL" id="JACOOI010000012">
    <property type="protein sequence ID" value="MBC5643680.1"/>
    <property type="molecule type" value="Genomic_DNA"/>
</dbReference>
<sequence length="270" mass="32307">MNIQDYKSYQRGIIFAGAPHCEKKLTEEECSLLLKHYNGWFIRNLYDFDCKEKTSFWFVINDRPLTISDLPTKTRNQVRRALNTLDIKKVSSETMLDKNNGGYDVYFQSFSRYKDVTSKPVTKEIWSQWIKSRSDVEYWAAYNIETGKMIAYVDVLIQNGIAKYTAMKGIPAFLNKNYPFYGLLFIMQEYYVEKQRLRFVTDGARSVTEHSNIQSFLDKFRFRRAYCRIQIKYVWWVKILISFLYPVRNIIPIKKIKYLLRFEAMQRGQY</sequence>
<keyword evidence="1" id="KW-1133">Transmembrane helix</keyword>
<evidence type="ECO:0000256" key="1">
    <source>
        <dbReference type="SAM" id="Phobius"/>
    </source>
</evidence>
<keyword evidence="3" id="KW-1185">Reference proteome</keyword>
<comment type="caution">
    <text evidence="2">The sequence shown here is derived from an EMBL/GenBank/DDBJ whole genome shotgun (WGS) entry which is preliminary data.</text>
</comment>
<name>A0ABR7E1Q0_9BACT</name>
<protein>
    <recommendedName>
        <fullName evidence="4">GNAT family N-acetyltransferase</fullName>
    </recommendedName>
</protein>
<dbReference type="Proteomes" id="UP000644010">
    <property type="component" value="Unassembled WGS sequence"/>
</dbReference>
<keyword evidence="1" id="KW-0472">Membrane</keyword>
<proteinExistence type="predicted"/>
<keyword evidence="1" id="KW-0812">Transmembrane</keyword>
<organism evidence="2 3">
    <name type="scientific">Parabacteroides segnis</name>
    <dbReference type="NCBI Taxonomy" id="2763058"/>
    <lineage>
        <taxon>Bacteria</taxon>
        <taxon>Pseudomonadati</taxon>
        <taxon>Bacteroidota</taxon>
        <taxon>Bacteroidia</taxon>
        <taxon>Bacteroidales</taxon>
        <taxon>Tannerellaceae</taxon>
        <taxon>Parabacteroides</taxon>
    </lineage>
</organism>
<reference evidence="2 3" key="1">
    <citation type="submission" date="2020-08" db="EMBL/GenBank/DDBJ databases">
        <title>Genome public.</title>
        <authorList>
            <person name="Liu C."/>
            <person name="Sun Q."/>
        </authorList>
    </citation>
    <scope>NUCLEOTIDE SEQUENCE [LARGE SCALE GENOMIC DNA]</scope>
    <source>
        <strain evidence="2 3">BX2</strain>
    </source>
</reference>
<gene>
    <name evidence="2" type="ORF">H8S77_12365</name>
</gene>